<comment type="similarity">
    <text evidence="1 5">Belongs to the MreC family.</text>
</comment>
<evidence type="ECO:0000256" key="4">
    <source>
        <dbReference type="ARBA" id="ARBA00032089"/>
    </source>
</evidence>
<dbReference type="Gene3D" id="2.40.10.340">
    <property type="entry name" value="Rod shape-determining protein MreC, domain 1"/>
    <property type="match status" value="1"/>
</dbReference>
<dbReference type="InterPro" id="IPR042175">
    <property type="entry name" value="Cell/Rod_MreC_2"/>
</dbReference>
<organism evidence="8 9">
    <name type="scientific">Zooshikella ganghwensis</name>
    <dbReference type="NCBI Taxonomy" id="202772"/>
    <lineage>
        <taxon>Bacteria</taxon>
        <taxon>Pseudomonadati</taxon>
        <taxon>Pseudomonadota</taxon>
        <taxon>Gammaproteobacteria</taxon>
        <taxon>Oceanospirillales</taxon>
        <taxon>Zooshikellaceae</taxon>
        <taxon>Zooshikella</taxon>
    </lineage>
</organism>
<name>A0A4P9VI93_9GAMM</name>
<evidence type="ECO:0000313" key="9">
    <source>
        <dbReference type="Proteomes" id="UP000257039"/>
    </source>
</evidence>
<keyword evidence="6" id="KW-0175">Coiled coil</keyword>
<dbReference type="Pfam" id="PF04085">
    <property type="entry name" value="MreC"/>
    <property type="match status" value="1"/>
</dbReference>
<dbReference type="FunFam" id="2.40.10.350:FF:000002">
    <property type="entry name" value="Cell shape-determining protein MreC"/>
    <property type="match status" value="1"/>
</dbReference>
<evidence type="ECO:0000256" key="6">
    <source>
        <dbReference type="SAM" id="Coils"/>
    </source>
</evidence>
<reference evidence="8 9" key="1">
    <citation type="submission" date="2017-04" db="EMBL/GenBank/DDBJ databases">
        <title>Draft genome sequence of Zooshikella ganghwensis VG4 isolated from Red Sea sediments.</title>
        <authorList>
            <person name="Rehman Z."/>
            <person name="Alam I."/>
            <person name="Kamau A."/>
            <person name="Bajic V."/>
            <person name="Leiknes T."/>
        </authorList>
    </citation>
    <scope>NUCLEOTIDE SEQUENCE [LARGE SCALE GENOMIC DNA]</scope>
    <source>
        <strain evidence="8 9">VG4</strain>
    </source>
</reference>
<feature type="coiled-coil region" evidence="6">
    <location>
        <begin position="68"/>
        <end position="112"/>
    </location>
</feature>
<dbReference type="AlphaFoldDB" id="A0A4P9VI93"/>
<gene>
    <name evidence="8" type="ORF">B9G39_05030</name>
</gene>
<comment type="function">
    <text evidence="5">Involved in formation and maintenance of cell shape.</text>
</comment>
<evidence type="ECO:0000256" key="3">
    <source>
        <dbReference type="ARBA" id="ARBA00022960"/>
    </source>
</evidence>
<keyword evidence="9" id="KW-1185">Reference proteome</keyword>
<dbReference type="GO" id="GO:0005886">
    <property type="term" value="C:plasma membrane"/>
    <property type="evidence" value="ECO:0007669"/>
    <property type="project" value="TreeGrafter"/>
</dbReference>
<dbReference type="EMBL" id="NDXW01000001">
    <property type="protein sequence ID" value="RDH42863.1"/>
    <property type="molecule type" value="Genomic_DNA"/>
</dbReference>
<evidence type="ECO:0000256" key="5">
    <source>
        <dbReference type="PIRNR" id="PIRNR038471"/>
    </source>
</evidence>
<dbReference type="Proteomes" id="UP000257039">
    <property type="component" value="Unassembled WGS sequence"/>
</dbReference>
<accession>A0A4P9VI93</accession>
<dbReference type="NCBIfam" id="TIGR00219">
    <property type="entry name" value="mreC"/>
    <property type="match status" value="1"/>
</dbReference>
<sequence length="298" mass="33054">MRGLSIKSLFAKQRSLATRLFLCVVLSVASMIVDHKYNYLDTVRAWLTVIVTPIQWVADIPARMWGMADNALQTRAELLEENARLEAKNLILERKLQKLAALTAQNIRLRELLNSSRSIDEKVLIAELMGIDPNPYTHQIIVNKGSLDGVYVGQPLLDAKGLMGQVITVSPFSSRIMLITDTHHSIPVQVNRNGVRAIAVGTGKLDELELRHVPDTTDIRQGDILVSSGLGQKFPVGYPVGEVTSVVHDPGKPFAVIKVRPAAKLDRSRHVLLVFTHHQTQALTDEIIQEDQRDAAES</sequence>
<evidence type="ECO:0000259" key="7">
    <source>
        <dbReference type="Pfam" id="PF04085"/>
    </source>
</evidence>
<evidence type="ECO:0000256" key="2">
    <source>
        <dbReference type="ARBA" id="ARBA00013855"/>
    </source>
</evidence>
<dbReference type="PANTHER" id="PTHR34138">
    <property type="entry name" value="CELL SHAPE-DETERMINING PROTEIN MREC"/>
    <property type="match status" value="1"/>
</dbReference>
<dbReference type="InterPro" id="IPR007221">
    <property type="entry name" value="MreC"/>
</dbReference>
<comment type="caution">
    <text evidence="8">The sequence shown here is derived from an EMBL/GenBank/DDBJ whole genome shotgun (WGS) entry which is preliminary data.</text>
</comment>
<protein>
    <recommendedName>
        <fullName evidence="2 5">Cell shape-determining protein MreC</fullName>
    </recommendedName>
    <alternativeName>
        <fullName evidence="4 5">Cell shape protein MreC</fullName>
    </alternativeName>
</protein>
<evidence type="ECO:0000256" key="1">
    <source>
        <dbReference type="ARBA" id="ARBA00009369"/>
    </source>
</evidence>
<dbReference type="PANTHER" id="PTHR34138:SF1">
    <property type="entry name" value="CELL SHAPE-DETERMINING PROTEIN MREC"/>
    <property type="match status" value="1"/>
</dbReference>
<proteinExistence type="inferred from homology"/>
<dbReference type="InterPro" id="IPR055342">
    <property type="entry name" value="MreC_beta-barrel_core"/>
</dbReference>
<dbReference type="Gene3D" id="2.40.10.350">
    <property type="entry name" value="Rod shape-determining protein MreC, domain 2"/>
    <property type="match status" value="1"/>
</dbReference>
<feature type="domain" description="Rod shape-determining protein MreC beta-barrel core" evidence="7">
    <location>
        <begin position="129"/>
        <end position="274"/>
    </location>
</feature>
<dbReference type="InterPro" id="IPR042177">
    <property type="entry name" value="Cell/Rod_1"/>
</dbReference>
<dbReference type="GO" id="GO:0008360">
    <property type="term" value="P:regulation of cell shape"/>
    <property type="evidence" value="ECO:0007669"/>
    <property type="project" value="UniProtKB-KW"/>
</dbReference>
<evidence type="ECO:0000313" key="8">
    <source>
        <dbReference type="EMBL" id="RDH42863.1"/>
    </source>
</evidence>
<keyword evidence="3 5" id="KW-0133">Cell shape</keyword>
<dbReference type="PIRSF" id="PIRSF038471">
    <property type="entry name" value="MreC"/>
    <property type="match status" value="1"/>
</dbReference>